<feature type="chain" id="PRO_5034143203" evidence="1">
    <location>
        <begin position="16"/>
        <end position="281"/>
    </location>
</feature>
<dbReference type="Proteomes" id="UP000694843">
    <property type="component" value="Unplaced"/>
</dbReference>
<dbReference type="InterPro" id="IPR016186">
    <property type="entry name" value="C-type_lectin-like/link_sf"/>
</dbReference>
<dbReference type="PROSITE" id="PS50041">
    <property type="entry name" value="C_TYPE_LECTIN_2"/>
    <property type="match status" value="1"/>
</dbReference>
<proteinExistence type="predicted"/>
<dbReference type="GeneID" id="108665946"/>
<dbReference type="SMART" id="SM00034">
    <property type="entry name" value="CLECT"/>
    <property type="match status" value="1"/>
</dbReference>
<dbReference type="PANTHER" id="PTHR22803">
    <property type="entry name" value="MANNOSE, PHOSPHOLIPASE, LECTIN RECEPTOR RELATED"/>
    <property type="match status" value="1"/>
</dbReference>
<keyword evidence="4" id="KW-0675">Receptor</keyword>
<dbReference type="Pfam" id="PF00059">
    <property type="entry name" value="Lectin_C"/>
    <property type="match status" value="1"/>
</dbReference>
<keyword evidence="1" id="KW-0732">Signal</keyword>
<sequence length="281" mass="30333">MRVVVTLTMCLLGLGQEGQCRYKEWKPVSADPAVLKGQNSSRILGSRTRCSSWASTKDWTFMACYIPLTGLSGNCTLWDDKPIRNGQVNLTASTGSSNCMAVFGADACVLPGNTLLKVGEKRANQFCSNDLQDVCLPSGMMDVNKPTAPLQSCTAPFSVSGGSCLMVSSVTKNWCEARAICLSLGADLVTARSDQDLMQIQTFYKASGMTQYVWVGSNKINGQWVWLNSYRNPYTMPDWYPGQPDSDLCGHIVKTAAGDVRLADLGCSGSLLFMCGALLAP</sequence>
<dbReference type="OrthoDB" id="7357196at2759"/>
<dbReference type="SUPFAM" id="SSF56436">
    <property type="entry name" value="C-type lectin-like"/>
    <property type="match status" value="1"/>
</dbReference>
<organism evidence="3 4">
    <name type="scientific">Hyalella azteca</name>
    <name type="common">Amphipod</name>
    <dbReference type="NCBI Taxonomy" id="294128"/>
    <lineage>
        <taxon>Eukaryota</taxon>
        <taxon>Metazoa</taxon>
        <taxon>Ecdysozoa</taxon>
        <taxon>Arthropoda</taxon>
        <taxon>Crustacea</taxon>
        <taxon>Multicrustacea</taxon>
        <taxon>Malacostraca</taxon>
        <taxon>Eumalacostraca</taxon>
        <taxon>Peracarida</taxon>
        <taxon>Amphipoda</taxon>
        <taxon>Senticaudata</taxon>
        <taxon>Talitrida</taxon>
        <taxon>Talitroidea</taxon>
        <taxon>Hyalellidae</taxon>
        <taxon>Hyalella</taxon>
    </lineage>
</organism>
<dbReference type="RefSeq" id="XP_018008242.1">
    <property type="nucleotide sequence ID" value="XM_018152753.2"/>
</dbReference>
<dbReference type="AlphaFoldDB" id="A0A8B7N311"/>
<dbReference type="InterPro" id="IPR050111">
    <property type="entry name" value="C-type_lectin/snaclec_domain"/>
</dbReference>
<feature type="domain" description="C-type lectin" evidence="2">
    <location>
        <begin position="160"/>
        <end position="276"/>
    </location>
</feature>
<evidence type="ECO:0000256" key="1">
    <source>
        <dbReference type="SAM" id="SignalP"/>
    </source>
</evidence>
<evidence type="ECO:0000259" key="2">
    <source>
        <dbReference type="PROSITE" id="PS50041"/>
    </source>
</evidence>
<gene>
    <name evidence="4" type="primary">LOC108665946</name>
</gene>
<dbReference type="InterPro" id="IPR001304">
    <property type="entry name" value="C-type_lectin-like"/>
</dbReference>
<dbReference type="CDD" id="cd00037">
    <property type="entry name" value="CLECT"/>
    <property type="match status" value="1"/>
</dbReference>
<evidence type="ECO:0000313" key="3">
    <source>
        <dbReference type="Proteomes" id="UP000694843"/>
    </source>
</evidence>
<protein>
    <submittedName>
        <fullName evidence="4">Macrophage mannose receptor 1</fullName>
    </submittedName>
</protein>
<evidence type="ECO:0000313" key="4">
    <source>
        <dbReference type="RefSeq" id="XP_018008242.1"/>
    </source>
</evidence>
<dbReference type="InterPro" id="IPR016187">
    <property type="entry name" value="CTDL_fold"/>
</dbReference>
<accession>A0A8B7N311</accession>
<reference evidence="4" key="1">
    <citation type="submission" date="2025-08" db="UniProtKB">
        <authorList>
            <consortium name="RefSeq"/>
        </authorList>
    </citation>
    <scope>IDENTIFICATION</scope>
    <source>
        <tissue evidence="4">Whole organism</tissue>
    </source>
</reference>
<keyword evidence="3" id="KW-1185">Reference proteome</keyword>
<dbReference type="Gene3D" id="3.10.100.10">
    <property type="entry name" value="Mannose-Binding Protein A, subunit A"/>
    <property type="match status" value="1"/>
</dbReference>
<dbReference type="KEGG" id="hazt:108665946"/>
<feature type="signal peptide" evidence="1">
    <location>
        <begin position="1"/>
        <end position="15"/>
    </location>
</feature>
<name>A0A8B7N311_HYAAZ</name>